<dbReference type="Proteomes" id="UP001560019">
    <property type="component" value="Unassembled WGS sequence"/>
</dbReference>
<proteinExistence type="predicted"/>
<feature type="domain" description="Putative Flp pilus-assembly TadG-like N-terminal" evidence="2">
    <location>
        <begin position="16"/>
        <end position="61"/>
    </location>
</feature>
<keyword evidence="1" id="KW-1133">Transmembrane helix</keyword>
<reference evidence="3 4" key="1">
    <citation type="submission" date="2024-06" db="EMBL/GenBank/DDBJ databases">
        <title>Genome of Rhodovulum iodosum, a marine photoferrotroph.</title>
        <authorList>
            <person name="Bianchini G."/>
            <person name="Nikeleit V."/>
            <person name="Kappler A."/>
            <person name="Bryce C."/>
            <person name="Sanchez-Baracaldo P."/>
        </authorList>
    </citation>
    <scope>NUCLEOTIDE SEQUENCE [LARGE SCALE GENOMIC DNA]</scope>
    <source>
        <strain evidence="3 4">UT/N1</strain>
    </source>
</reference>
<evidence type="ECO:0000313" key="3">
    <source>
        <dbReference type="EMBL" id="MEX5729751.1"/>
    </source>
</evidence>
<name>A0ABV3XWK0_9RHOB</name>
<sequence>MERRSKIAQFAHSTKGSIAVLWAMSLVVLLGLVALSFDFGRMASTQAELQSYADHVALAAGGELDGKSDAITRAQAAAANLVSDSQTFAEGVRALSGDTNYTLSFHSSLPSSDLSAVGSTTTDPALASYVRVLVNTRNVRYTFYSAFNALLDGTTPADAQVNAVAVAGYTQYACDVTPLMFCLPEVPFPAEDNVGRLIQLRSGGNGAGAWGPGDFGFLLPLGSGYDISSVIDDEGACSGLSSAVQIASCIMGAYGNLARCYSTRGVDVMTGQGNGLTSAAFNTRFDLYRATMTGERNVADFAPAPNVIKGIIPNGGGSCIGNRERPSPTSMGLPRDNCFYPFPGTCTNRVGSGNWSDNCNAYFQTNYVDNGVAIPAWAAGACTWDPLAGEMGMTRWEVYKAEIDAAGGLASTTPLLNSPDETGRGSCSSQPQIQDYDRRMVIAAGIDCVSHPINGRATDVPVEEYYKVFMTEPVGDDGTTPPNVDIWGEIIGSAGGSGAGSGGLGSVFHDVVQLYR</sequence>
<comment type="caution">
    <text evidence="3">The sequence shown here is derived from an EMBL/GenBank/DDBJ whole genome shotgun (WGS) entry which is preliminary data.</text>
</comment>
<evidence type="ECO:0000313" key="4">
    <source>
        <dbReference type="Proteomes" id="UP001560019"/>
    </source>
</evidence>
<evidence type="ECO:0000259" key="2">
    <source>
        <dbReference type="Pfam" id="PF13400"/>
    </source>
</evidence>
<keyword evidence="1" id="KW-0812">Transmembrane</keyword>
<gene>
    <name evidence="3" type="ORF">Ga0609869_003104</name>
</gene>
<accession>A0ABV3XWK0</accession>
<keyword evidence="4" id="KW-1185">Reference proteome</keyword>
<protein>
    <submittedName>
        <fullName evidence="3">Flp pilus assembly protein TadG</fullName>
    </submittedName>
</protein>
<dbReference type="Pfam" id="PF13400">
    <property type="entry name" value="Tad"/>
    <property type="match status" value="1"/>
</dbReference>
<evidence type="ECO:0000256" key="1">
    <source>
        <dbReference type="SAM" id="Phobius"/>
    </source>
</evidence>
<feature type="transmembrane region" description="Helical" evidence="1">
    <location>
        <begin position="20"/>
        <end position="37"/>
    </location>
</feature>
<organism evidence="3 4">
    <name type="scientific">Rhodovulum iodosum</name>
    <dbReference type="NCBI Taxonomy" id="68291"/>
    <lineage>
        <taxon>Bacteria</taxon>
        <taxon>Pseudomonadati</taxon>
        <taxon>Pseudomonadota</taxon>
        <taxon>Alphaproteobacteria</taxon>
        <taxon>Rhodobacterales</taxon>
        <taxon>Paracoccaceae</taxon>
        <taxon>Rhodovulum</taxon>
    </lineage>
</organism>
<dbReference type="EMBL" id="JBEHHI010000003">
    <property type="protein sequence ID" value="MEX5729751.1"/>
    <property type="molecule type" value="Genomic_DNA"/>
</dbReference>
<dbReference type="InterPro" id="IPR028087">
    <property type="entry name" value="Tad_N"/>
</dbReference>
<keyword evidence="1" id="KW-0472">Membrane</keyword>